<evidence type="ECO:0000313" key="2">
    <source>
        <dbReference type="EMBL" id="UOQ49986.1"/>
    </source>
</evidence>
<proteinExistence type="predicted"/>
<dbReference type="RefSeq" id="WP_244723107.1">
    <property type="nucleotide sequence ID" value="NZ_CP095072.1"/>
</dbReference>
<dbReference type="InterPro" id="IPR013560">
    <property type="entry name" value="DUF1722"/>
</dbReference>
<gene>
    <name evidence="2" type="ORF">MUN88_07965</name>
</gene>
<protein>
    <submittedName>
        <fullName evidence="2">YbgA family protein</fullName>
    </submittedName>
</protein>
<organism evidence="2 3">
    <name type="scientific">Gracilibacillus caseinilyticus</name>
    <dbReference type="NCBI Taxonomy" id="2932256"/>
    <lineage>
        <taxon>Bacteria</taxon>
        <taxon>Bacillati</taxon>
        <taxon>Bacillota</taxon>
        <taxon>Bacilli</taxon>
        <taxon>Bacillales</taxon>
        <taxon>Bacillaceae</taxon>
        <taxon>Gracilibacillus</taxon>
    </lineage>
</organism>
<evidence type="ECO:0000259" key="1">
    <source>
        <dbReference type="Pfam" id="PF08349"/>
    </source>
</evidence>
<name>A0ABY4F002_9BACI</name>
<keyword evidence="3" id="KW-1185">Reference proteome</keyword>
<reference evidence="2 3" key="1">
    <citation type="submission" date="2022-04" db="EMBL/GenBank/DDBJ databases">
        <title>Gracilibacillus sp. isolated from saltern.</title>
        <authorList>
            <person name="Won M."/>
            <person name="Lee C.-M."/>
            <person name="Woen H.-Y."/>
            <person name="Kwon S.-W."/>
        </authorList>
    </citation>
    <scope>NUCLEOTIDE SEQUENCE [LARGE SCALE GENOMIC DNA]</scope>
    <source>
        <strain evidence="2 3">SSWR10-1</strain>
    </source>
</reference>
<dbReference type="Pfam" id="PF08349">
    <property type="entry name" value="DUF1722"/>
    <property type="match status" value="1"/>
</dbReference>
<evidence type="ECO:0000313" key="3">
    <source>
        <dbReference type="Proteomes" id="UP000831782"/>
    </source>
</evidence>
<dbReference type="Proteomes" id="UP000831782">
    <property type="component" value="Chromosome"/>
</dbReference>
<feature type="domain" description="DUF1722" evidence="1">
    <location>
        <begin position="1"/>
        <end position="109"/>
    </location>
</feature>
<dbReference type="EMBL" id="CP095072">
    <property type="protein sequence ID" value="UOQ49986.1"/>
    <property type="molecule type" value="Genomic_DNA"/>
</dbReference>
<accession>A0ABY4F002</accession>
<sequence length="114" mass="13203">MALAPARQKEIGQIIANHQKLEMTDIYEKMHGLVESINEAPSRGAVVKAISHMFGYFREDLTVEEKRNFMEILSKYREGSLQLQELLRQMTDWAWLFQKNYIQAQSILSGLGED</sequence>